<organism evidence="2 3">
    <name type="scientific">Sneathiella litorea</name>
    <dbReference type="NCBI Taxonomy" id="2606216"/>
    <lineage>
        <taxon>Bacteria</taxon>
        <taxon>Pseudomonadati</taxon>
        <taxon>Pseudomonadota</taxon>
        <taxon>Alphaproteobacteria</taxon>
        <taxon>Sneathiellales</taxon>
        <taxon>Sneathiellaceae</taxon>
        <taxon>Sneathiella</taxon>
    </lineage>
</organism>
<accession>A0A6L8WBY2</accession>
<dbReference type="PANTHER" id="PTHR11647">
    <property type="entry name" value="HYDRANTOINASE/DIHYDROPYRIMIDINASE FAMILY MEMBER"/>
    <property type="match status" value="1"/>
</dbReference>
<dbReference type="InterPro" id="IPR050378">
    <property type="entry name" value="Metallo-dep_Hydrolases_sf"/>
</dbReference>
<dbReference type="PANTHER" id="PTHR11647:SF1">
    <property type="entry name" value="COLLAPSIN RESPONSE MEDIATOR PROTEIN"/>
    <property type="match status" value="1"/>
</dbReference>
<gene>
    <name evidence="2" type="ORF">GQE98_16520</name>
</gene>
<dbReference type="Pfam" id="PF07969">
    <property type="entry name" value="Amidohydro_3"/>
    <property type="match status" value="1"/>
</dbReference>
<dbReference type="SUPFAM" id="SSF51556">
    <property type="entry name" value="Metallo-dependent hydrolases"/>
    <property type="match status" value="1"/>
</dbReference>
<dbReference type="InterPro" id="IPR013108">
    <property type="entry name" value="Amidohydro_3"/>
</dbReference>
<sequence>MSGKGHRRCPAAIGRKMMSLDLKITNGTIIDGTGSPGYIGDVGIKDGRIVSVGKVEGDASREIDATGLVISPGFVDIHTHYDAQVIWDRMLSISPWHGVTTAVIGNCGFGVAPTRPEHRVSIMRTLEKVEGMSYDALAEGLGSDWPFETFAEYMDAIEARGSAINLAVLAGHTPIRTYVMGDDAMERTAIDDEISNMAEIVREAMEAGAIGFSTSQATTHHGFGGKPVPSRLADMIEMDNLVAAARLGGAKIVQATVGPTLFHDQLALLSQKHDIPVTWTALLSGMSGPGSHRRHQETTRKLRAEGVKIHPQVACRPINFDFEFNEPFPFEMRPLFKQIMEADSEGRKAIYRDPAFRAAFREDTAVNARNAVAGWIDRCVISMAPGNPEWEERPLREIAESHGKDPIDFALDLSLETNFVARFRFPIVNYDEDEVAELLQDDNLILGLSDAGAHASQLCDACYSTHLLGYWVRDKGTLELEQAIHMLTQKPAELFGIKDRGILAESAKADVVIFNPKTIAAGQLERVHDLPTGADRLVSPASGIHAVIVNGEMLIENNEKVGDANILPGRLLRNGSAA</sequence>
<protein>
    <submittedName>
        <fullName evidence="2">Amidohydrolase family protein</fullName>
    </submittedName>
</protein>
<dbReference type="EMBL" id="WTUW01000009">
    <property type="protein sequence ID" value="MZR32244.1"/>
    <property type="molecule type" value="Genomic_DNA"/>
</dbReference>
<dbReference type="AlphaFoldDB" id="A0A6L8WBY2"/>
<dbReference type="GO" id="GO:0016812">
    <property type="term" value="F:hydrolase activity, acting on carbon-nitrogen (but not peptide) bonds, in cyclic amides"/>
    <property type="evidence" value="ECO:0007669"/>
    <property type="project" value="TreeGrafter"/>
</dbReference>
<evidence type="ECO:0000313" key="2">
    <source>
        <dbReference type="EMBL" id="MZR32244.1"/>
    </source>
</evidence>
<dbReference type="InterPro" id="IPR032466">
    <property type="entry name" value="Metal_Hydrolase"/>
</dbReference>
<keyword evidence="3" id="KW-1185">Reference proteome</keyword>
<dbReference type="GO" id="GO:0005829">
    <property type="term" value="C:cytosol"/>
    <property type="evidence" value="ECO:0007669"/>
    <property type="project" value="TreeGrafter"/>
</dbReference>
<reference evidence="2 3" key="1">
    <citation type="submission" date="2019-12" db="EMBL/GenBank/DDBJ databases">
        <title>Snethiella sp. nov. sp. isolated from sea sand.</title>
        <authorList>
            <person name="Kim J."/>
            <person name="Jeong S.E."/>
            <person name="Jung H.S."/>
            <person name="Jeon C.O."/>
        </authorList>
    </citation>
    <scope>NUCLEOTIDE SEQUENCE [LARGE SCALE GENOMIC DNA]</scope>
    <source>
        <strain evidence="2 3">DP05</strain>
    </source>
</reference>
<dbReference type="Proteomes" id="UP000476030">
    <property type="component" value="Unassembled WGS sequence"/>
</dbReference>
<keyword evidence="2" id="KW-0378">Hydrolase</keyword>
<evidence type="ECO:0000259" key="1">
    <source>
        <dbReference type="Pfam" id="PF07969"/>
    </source>
</evidence>
<name>A0A6L8WBY2_9PROT</name>
<feature type="domain" description="Amidohydrolase 3" evidence="1">
    <location>
        <begin position="61"/>
        <end position="553"/>
    </location>
</feature>
<dbReference type="SUPFAM" id="SSF51338">
    <property type="entry name" value="Composite domain of metallo-dependent hydrolases"/>
    <property type="match status" value="1"/>
</dbReference>
<comment type="caution">
    <text evidence="2">The sequence shown here is derived from an EMBL/GenBank/DDBJ whole genome shotgun (WGS) entry which is preliminary data.</text>
</comment>
<dbReference type="InterPro" id="IPR011059">
    <property type="entry name" value="Metal-dep_hydrolase_composite"/>
</dbReference>
<dbReference type="Gene3D" id="3.20.20.140">
    <property type="entry name" value="Metal-dependent hydrolases"/>
    <property type="match status" value="2"/>
</dbReference>
<proteinExistence type="predicted"/>
<evidence type="ECO:0000313" key="3">
    <source>
        <dbReference type="Proteomes" id="UP000476030"/>
    </source>
</evidence>